<protein>
    <recommendedName>
        <fullName evidence="2">DUF5629 domain-containing protein</fullName>
    </recommendedName>
</protein>
<dbReference type="Proteomes" id="UP001064896">
    <property type="component" value="Chromosome"/>
</dbReference>
<reference evidence="3" key="1">
    <citation type="submission" date="2020-05" db="EMBL/GenBank/DDBJ databases">
        <title>Complete genome sequence of Pseudomonas sp. Sm006.</title>
        <authorList>
            <person name="Takeuchi K."/>
            <person name="Someya N."/>
        </authorList>
    </citation>
    <scope>NUCLEOTIDE SEQUENCE</scope>
    <source>
        <strain evidence="3">Sm006</strain>
    </source>
</reference>
<feature type="region of interest" description="Disordered" evidence="1">
    <location>
        <begin position="83"/>
        <end position="109"/>
    </location>
</feature>
<feature type="compositionally biased region" description="Acidic residues" evidence="1">
    <location>
        <begin position="87"/>
        <end position="109"/>
    </location>
</feature>
<gene>
    <name evidence="3" type="ORF">PSm6_47080</name>
</gene>
<organism evidence="3 4">
    <name type="scientific">Pseudomonas solani</name>
    <dbReference type="NCBI Taxonomy" id="2731552"/>
    <lineage>
        <taxon>Bacteria</taxon>
        <taxon>Pseudomonadati</taxon>
        <taxon>Pseudomonadota</taxon>
        <taxon>Gammaproteobacteria</taxon>
        <taxon>Pseudomonadales</taxon>
        <taxon>Pseudomonadaceae</taxon>
        <taxon>Pseudomonas</taxon>
    </lineage>
</organism>
<dbReference type="InterPro" id="IPR041081">
    <property type="entry name" value="DUF5629"/>
</dbReference>
<dbReference type="EMBL" id="AP023081">
    <property type="protein sequence ID" value="BCD88301.1"/>
    <property type="molecule type" value="Genomic_DNA"/>
</dbReference>
<feature type="domain" description="DUF5629" evidence="2">
    <location>
        <begin position="33"/>
        <end position="83"/>
    </location>
</feature>
<evidence type="ECO:0000313" key="3">
    <source>
        <dbReference type="EMBL" id="BCD88301.1"/>
    </source>
</evidence>
<evidence type="ECO:0000256" key="1">
    <source>
        <dbReference type="SAM" id="MobiDB-lite"/>
    </source>
</evidence>
<evidence type="ECO:0000259" key="2">
    <source>
        <dbReference type="Pfam" id="PF18629"/>
    </source>
</evidence>
<evidence type="ECO:0000313" key="4">
    <source>
        <dbReference type="Proteomes" id="UP001064896"/>
    </source>
</evidence>
<dbReference type="RefSeq" id="WP_265168392.1">
    <property type="nucleotide sequence ID" value="NZ_AP023081.1"/>
</dbReference>
<keyword evidence="4" id="KW-1185">Reference proteome</keyword>
<proteinExistence type="predicted"/>
<name>A0ABM7LF77_9PSED</name>
<feature type="domain" description="DUF5629" evidence="2">
    <location>
        <begin position="6"/>
        <end position="32"/>
    </location>
</feature>
<dbReference type="Gene3D" id="2.30.29.190">
    <property type="match status" value="1"/>
</dbReference>
<accession>A0ABM7LF77</accession>
<sequence>MSNETTLLDRLANSDMLEIDGLHAWQFELDAGALLIECVDGRTQRRWNFSAEQVQAAQFDAAKGTWTLHDDQGVHSLVCMEAFSGSNDDDDEGEEEAGDAANDDGIDRA</sequence>
<dbReference type="Pfam" id="PF18629">
    <property type="entry name" value="DUF5629"/>
    <property type="match status" value="2"/>
</dbReference>